<accession>A0A382XS49</accession>
<dbReference type="PANTHER" id="PTHR23117:SF13">
    <property type="entry name" value="GUANYLATE KINASE"/>
    <property type="match status" value="1"/>
</dbReference>
<comment type="similarity">
    <text evidence="3">Belongs to the guanylate kinase family.</text>
</comment>
<dbReference type="Gene3D" id="3.30.63.10">
    <property type="entry name" value="Guanylate Kinase phosphate binding domain"/>
    <property type="match status" value="1"/>
</dbReference>
<keyword evidence="8" id="KW-0547">Nucleotide-binding</keyword>
<evidence type="ECO:0000256" key="9">
    <source>
        <dbReference type="ARBA" id="ARBA00022777"/>
    </source>
</evidence>
<comment type="catalytic activity">
    <reaction evidence="12">
        <text>GMP + ATP = GDP + ADP</text>
        <dbReference type="Rhea" id="RHEA:20780"/>
        <dbReference type="ChEBI" id="CHEBI:30616"/>
        <dbReference type="ChEBI" id="CHEBI:58115"/>
        <dbReference type="ChEBI" id="CHEBI:58189"/>
        <dbReference type="ChEBI" id="CHEBI:456216"/>
        <dbReference type="EC" id="2.7.4.8"/>
    </reaction>
</comment>
<evidence type="ECO:0000259" key="13">
    <source>
        <dbReference type="PROSITE" id="PS50052"/>
    </source>
</evidence>
<feature type="non-terminal residue" evidence="14">
    <location>
        <position position="159"/>
    </location>
</feature>
<dbReference type="EMBL" id="UINC01169998">
    <property type="protein sequence ID" value="SVD73823.1"/>
    <property type="molecule type" value="Genomic_DNA"/>
</dbReference>
<dbReference type="InterPro" id="IPR017665">
    <property type="entry name" value="Guanylate_kinase"/>
</dbReference>
<dbReference type="SUPFAM" id="SSF52540">
    <property type="entry name" value="P-loop containing nucleoside triphosphate hydrolases"/>
    <property type="match status" value="1"/>
</dbReference>
<dbReference type="Gene3D" id="3.40.50.300">
    <property type="entry name" value="P-loop containing nucleotide triphosphate hydrolases"/>
    <property type="match status" value="1"/>
</dbReference>
<organism evidence="14">
    <name type="scientific">marine metagenome</name>
    <dbReference type="NCBI Taxonomy" id="408172"/>
    <lineage>
        <taxon>unclassified sequences</taxon>
        <taxon>metagenomes</taxon>
        <taxon>ecological metagenomes</taxon>
    </lineage>
</organism>
<protein>
    <recommendedName>
        <fullName evidence="5">Guanylate kinase</fullName>
        <ecNumber evidence="4">2.7.4.8</ecNumber>
    </recommendedName>
    <alternativeName>
        <fullName evidence="11">GMP kinase</fullName>
    </alternativeName>
</protein>
<gene>
    <name evidence="14" type="ORF">METZ01_LOCUS426677</name>
</gene>
<name>A0A382XS49_9ZZZZ</name>
<keyword evidence="6" id="KW-0963">Cytoplasm</keyword>
<keyword evidence="7" id="KW-0808">Transferase</keyword>
<evidence type="ECO:0000256" key="5">
    <source>
        <dbReference type="ARBA" id="ARBA00016296"/>
    </source>
</evidence>
<dbReference type="InterPro" id="IPR008144">
    <property type="entry name" value="Guanylate_kin-like_dom"/>
</dbReference>
<dbReference type="PROSITE" id="PS50052">
    <property type="entry name" value="GUANYLATE_KINASE_2"/>
    <property type="match status" value="1"/>
</dbReference>
<comment type="function">
    <text evidence="1">Essential for recycling GMP and indirectly, cGMP.</text>
</comment>
<dbReference type="GO" id="GO:0005524">
    <property type="term" value="F:ATP binding"/>
    <property type="evidence" value="ECO:0007669"/>
    <property type="project" value="UniProtKB-KW"/>
</dbReference>
<evidence type="ECO:0000256" key="8">
    <source>
        <dbReference type="ARBA" id="ARBA00022741"/>
    </source>
</evidence>
<proteinExistence type="inferred from homology"/>
<dbReference type="GO" id="GO:0004385">
    <property type="term" value="F:GMP kinase activity"/>
    <property type="evidence" value="ECO:0007669"/>
    <property type="project" value="UniProtKB-EC"/>
</dbReference>
<dbReference type="SMART" id="SM00072">
    <property type="entry name" value="GuKc"/>
    <property type="match status" value="1"/>
</dbReference>
<keyword evidence="9" id="KW-0418">Kinase</keyword>
<keyword evidence="10" id="KW-0067">ATP-binding</keyword>
<dbReference type="NCBIfam" id="TIGR03263">
    <property type="entry name" value="guanyl_kin"/>
    <property type="match status" value="1"/>
</dbReference>
<evidence type="ECO:0000256" key="2">
    <source>
        <dbReference type="ARBA" id="ARBA00004496"/>
    </source>
</evidence>
<dbReference type="FunFam" id="3.30.63.10:FF:000005">
    <property type="entry name" value="Guanylate kinase"/>
    <property type="match status" value="1"/>
</dbReference>
<dbReference type="InterPro" id="IPR027417">
    <property type="entry name" value="P-loop_NTPase"/>
</dbReference>
<sequence>MNNNTPHLVVISAPSGTGKTTVVRALLASNNNMVASVSYTTRPKRTNELDSEDYNFVSSAAFESMITNGDLLEYAKVFGNYYGTPKKEVGEQLNSGKNVILEIDWQGAIQVKQKVPGCLLLFLLPPSKKELMSRLQKRGTDTNEQIKMRFDEALNDIKQ</sequence>
<evidence type="ECO:0000256" key="3">
    <source>
        <dbReference type="ARBA" id="ARBA00005790"/>
    </source>
</evidence>
<dbReference type="EC" id="2.7.4.8" evidence="4"/>
<evidence type="ECO:0000256" key="11">
    <source>
        <dbReference type="ARBA" id="ARBA00030128"/>
    </source>
</evidence>
<evidence type="ECO:0000256" key="7">
    <source>
        <dbReference type="ARBA" id="ARBA00022679"/>
    </source>
</evidence>
<evidence type="ECO:0000256" key="12">
    <source>
        <dbReference type="ARBA" id="ARBA00048594"/>
    </source>
</evidence>
<dbReference type="PANTHER" id="PTHR23117">
    <property type="entry name" value="GUANYLATE KINASE-RELATED"/>
    <property type="match status" value="1"/>
</dbReference>
<evidence type="ECO:0000256" key="6">
    <source>
        <dbReference type="ARBA" id="ARBA00022490"/>
    </source>
</evidence>
<dbReference type="Pfam" id="PF00625">
    <property type="entry name" value="Guanylate_kin"/>
    <property type="match status" value="1"/>
</dbReference>
<dbReference type="CDD" id="cd00071">
    <property type="entry name" value="GMPK"/>
    <property type="match status" value="1"/>
</dbReference>
<dbReference type="GO" id="GO:0005829">
    <property type="term" value="C:cytosol"/>
    <property type="evidence" value="ECO:0007669"/>
    <property type="project" value="TreeGrafter"/>
</dbReference>
<feature type="domain" description="Guanylate kinase-like" evidence="13">
    <location>
        <begin position="6"/>
        <end position="159"/>
    </location>
</feature>
<comment type="subcellular location">
    <subcellularLocation>
        <location evidence="2">Cytoplasm</location>
    </subcellularLocation>
</comment>
<evidence type="ECO:0000256" key="4">
    <source>
        <dbReference type="ARBA" id="ARBA00012961"/>
    </source>
</evidence>
<evidence type="ECO:0000256" key="10">
    <source>
        <dbReference type="ARBA" id="ARBA00022840"/>
    </source>
</evidence>
<dbReference type="AlphaFoldDB" id="A0A382XS49"/>
<evidence type="ECO:0000313" key="14">
    <source>
        <dbReference type="EMBL" id="SVD73823.1"/>
    </source>
</evidence>
<reference evidence="14" key="1">
    <citation type="submission" date="2018-05" db="EMBL/GenBank/DDBJ databases">
        <authorList>
            <person name="Lanie J.A."/>
            <person name="Ng W.-L."/>
            <person name="Kazmierczak K.M."/>
            <person name="Andrzejewski T.M."/>
            <person name="Davidsen T.M."/>
            <person name="Wayne K.J."/>
            <person name="Tettelin H."/>
            <person name="Glass J.I."/>
            <person name="Rusch D."/>
            <person name="Podicherti R."/>
            <person name="Tsui H.-C.T."/>
            <person name="Winkler M.E."/>
        </authorList>
    </citation>
    <scope>NUCLEOTIDE SEQUENCE</scope>
</reference>
<dbReference type="InterPro" id="IPR008145">
    <property type="entry name" value="GK/Ca_channel_bsu"/>
</dbReference>
<evidence type="ECO:0000256" key="1">
    <source>
        <dbReference type="ARBA" id="ARBA00003531"/>
    </source>
</evidence>